<dbReference type="PROSITE" id="PS51473">
    <property type="entry name" value="GNK2"/>
    <property type="match status" value="4"/>
</dbReference>
<evidence type="ECO:0000256" key="1">
    <source>
        <dbReference type="ARBA" id="ARBA00022729"/>
    </source>
</evidence>
<comment type="caution">
    <text evidence="7">The sequence shown here is derived from an EMBL/GenBank/DDBJ whole genome shotgun (WGS) entry which is preliminary data.</text>
</comment>
<feature type="domain" description="Gnk2-homologous" evidence="6">
    <location>
        <begin position="431"/>
        <end position="538"/>
    </location>
</feature>
<dbReference type="Pfam" id="PF01657">
    <property type="entry name" value="Stress-antifung"/>
    <property type="match status" value="4"/>
</dbReference>
<dbReference type="PANTHER" id="PTHR32099:SF103">
    <property type="entry name" value="GNK2-HOMOLOGOUS DOMAIN-CONTAINING PROTEIN"/>
    <property type="match status" value="1"/>
</dbReference>
<evidence type="ECO:0000259" key="6">
    <source>
        <dbReference type="PROSITE" id="PS51473"/>
    </source>
</evidence>
<feature type="chain" id="PRO_5021804385" description="Gnk2-homologous domain-containing protein" evidence="5">
    <location>
        <begin position="25"/>
        <end position="572"/>
    </location>
</feature>
<evidence type="ECO:0000313" key="7">
    <source>
        <dbReference type="EMBL" id="TQD77245.1"/>
    </source>
</evidence>
<dbReference type="Gene3D" id="3.30.430.20">
    <property type="entry name" value="Gnk2 domain, C-X8-C-X2-C motif"/>
    <property type="match status" value="4"/>
</dbReference>
<evidence type="ECO:0000256" key="4">
    <source>
        <dbReference type="SAM" id="Phobius"/>
    </source>
</evidence>
<dbReference type="STRING" id="106549.A0A540KSP3"/>
<keyword evidence="4" id="KW-0812">Transmembrane</keyword>
<feature type="compositionally biased region" description="Low complexity" evidence="3">
    <location>
        <begin position="261"/>
        <end position="275"/>
    </location>
</feature>
<organism evidence="7 8">
    <name type="scientific">Malus baccata</name>
    <name type="common">Siberian crab apple</name>
    <name type="synonym">Pyrus baccata</name>
    <dbReference type="NCBI Taxonomy" id="106549"/>
    <lineage>
        <taxon>Eukaryota</taxon>
        <taxon>Viridiplantae</taxon>
        <taxon>Streptophyta</taxon>
        <taxon>Embryophyta</taxon>
        <taxon>Tracheophyta</taxon>
        <taxon>Spermatophyta</taxon>
        <taxon>Magnoliopsida</taxon>
        <taxon>eudicotyledons</taxon>
        <taxon>Gunneridae</taxon>
        <taxon>Pentapetalae</taxon>
        <taxon>rosids</taxon>
        <taxon>fabids</taxon>
        <taxon>Rosales</taxon>
        <taxon>Rosaceae</taxon>
        <taxon>Amygdaloideae</taxon>
        <taxon>Maleae</taxon>
        <taxon>Malus</taxon>
    </lineage>
</organism>
<feature type="signal peptide" evidence="5">
    <location>
        <begin position="1"/>
        <end position="24"/>
    </location>
</feature>
<reference evidence="7 8" key="1">
    <citation type="journal article" date="2019" name="G3 (Bethesda)">
        <title>Sequencing of a Wild Apple (Malus baccata) Genome Unravels the Differences Between Cultivated and Wild Apple Species Regarding Disease Resistance and Cold Tolerance.</title>
        <authorList>
            <person name="Chen X."/>
        </authorList>
    </citation>
    <scope>NUCLEOTIDE SEQUENCE [LARGE SCALE GENOMIC DNA]</scope>
    <source>
        <strain evidence="8">cv. Shandingzi</strain>
        <tissue evidence="7">Leaves</tissue>
    </source>
</reference>
<feature type="domain" description="Gnk2-homologous" evidence="6">
    <location>
        <begin position="321"/>
        <end position="425"/>
    </location>
</feature>
<dbReference type="PANTHER" id="PTHR32099">
    <property type="entry name" value="CYSTEINE-RICH REPEAT SECRETORY PROTEIN"/>
    <property type="match status" value="1"/>
</dbReference>
<gene>
    <name evidence="7" type="ORF">C1H46_037186</name>
</gene>
<accession>A0A540KSP3</accession>
<evidence type="ECO:0000256" key="3">
    <source>
        <dbReference type="SAM" id="MobiDB-lite"/>
    </source>
</evidence>
<evidence type="ECO:0000256" key="5">
    <source>
        <dbReference type="SAM" id="SignalP"/>
    </source>
</evidence>
<proteinExistence type="predicted"/>
<dbReference type="InterPro" id="IPR002902">
    <property type="entry name" value="GNK2"/>
</dbReference>
<dbReference type="FunFam" id="3.30.430.20:FF:000003">
    <property type="entry name" value="Cysteine-rich RLK (RECEPTOR-like protein kinase) 10"/>
    <property type="match status" value="2"/>
</dbReference>
<dbReference type="CDD" id="cd23509">
    <property type="entry name" value="Gnk2-like"/>
    <property type="match status" value="4"/>
</dbReference>
<dbReference type="EMBL" id="VIEB01000974">
    <property type="protein sequence ID" value="TQD77245.1"/>
    <property type="molecule type" value="Genomic_DNA"/>
</dbReference>
<dbReference type="Proteomes" id="UP000315295">
    <property type="component" value="Unassembled WGS sequence"/>
</dbReference>
<feature type="non-terminal residue" evidence="7">
    <location>
        <position position="1"/>
    </location>
</feature>
<keyword evidence="4" id="KW-1133">Transmembrane helix</keyword>
<keyword evidence="1 5" id="KW-0732">Signal</keyword>
<keyword evidence="2" id="KW-0677">Repeat</keyword>
<name>A0A540KSP3_MALBA</name>
<feature type="domain" description="Gnk2-homologous" evidence="6">
    <location>
        <begin position="23"/>
        <end position="129"/>
    </location>
</feature>
<dbReference type="AlphaFoldDB" id="A0A540KSP3"/>
<feature type="region of interest" description="Disordered" evidence="3">
    <location>
        <begin position="252"/>
        <end position="275"/>
    </location>
</feature>
<feature type="domain" description="Gnk2-homologous" evidence="6">
    <location>
        <begin position="137"/>
        <end position="243"/>
    </location>
</feature>
<evidence type="ECO:0000256" key="2">
    <source>
        <dbReference type="ARBA" id="ARBA00022737"/>
    </source>
</evidence>
<dbReference type="FunFam" id="3.30.430.20:FF:000002">
    <property type="entry name" value="Cysteine-rich receptor-like protein kinase 10"/>
    <property type="match status" value="2"/>
</dbReference>
<sequence>AMDSSRFLFCLFPILFLMINQALGAEVCINEKGNYTTNGTYQTNLNRLLSSLPSDENGNGYGFYNASYPLNSSNEHIYAIGLCRGDAKAEDCRSCLNNSQYALPQLCPNRKEAIGWYEKCMLRYSNRSIYGVMETEPSSAYYNINNISSSELDGFNQELRKLLDSIRREAAAGGSLRKFAFGNTSGPTFQTIFALAQCTPDIPEQKCSDCLVGAFARISSFYGKVGGGVNKPSCYFRFDLYPFYDPTTVKQLPSPPPIHSPTPSTNTTNTSQGSKSSKSRTVIIIVVSIIASLVLAMFMGICLRVRKAKKKVQSNLIPDNPYYCWKCSDTGTYTPGDMYQENLNNLLSSFTTNTGISSGFYNFSEGQDPNKVNAIALCRGDLSQEACHTHLNDSINALLQNCSTHPKEAIMWTEHCMVRYSNNLIFGIEKADPIKFVPSPNPAKDSAQFNLVLNPLLSTLIEKAASGDSTKKFAAGHATVPGGETIYALVQCTPDINHLNCSHCLTEAVSDIPGCCGGMQGGRVLKPSCNLRYEVSLFYESTSDLPVNIPLPGPAAPAPKGGTEQFFSFPAF</sequence>
<keyword evidence="8" id="KW-1185">Reference proteome</keyword>
<protein>
    <recommendedName>
        <fullName evidence="6">Gnk2-homologous domain-containing protein</fullName>
    </recommendedName>
</protein>
<feature type="transmembrane region" description="Helical" evidence="4">
    <location>
        <begin position="282"/>
        <end position="303"/>
    </location>
</feature>
<keyword evidence="4" id="KW-0472">Membrane</keyword>
<dbReference type="InterPro" id="IPR038408">
    <property type="entry name" value="GNK2_sf"/>
</dbReference>
<evidence type="ECO:0000313" key="8">
    <source>
        <dbReference type="Proteomes" id="UP000315295"/>
    </source>
</evidence>